<accession>A0A2J6R2U9</accession>
<dbReference type="PROSITE" id="PS51257">
    <property type="entry name" value="PROKAR_LIPOPROTEIN"/>
    <property type="match status" value="1"/>
</dbReference>
<dbReference type="OrthoDB" id="10071171at2759"/>
<dbReference type="AlphaFoldDB" id="A0A2J6R2U9"/>
<name>A0A2J6R2U9_HYAVF</name>
<gene>
    <name evidence="2" type="ORF">L207DRAFT_439849</name>
</gene>
<dbReference type="Proteomes" id="UP000235786">
    <property type="component" value="Unassembled WGS sequence"/>
</dbReference>
<feature type="chain" id="PRO_5014453540" evidence="1">
    <location>
        <begin position="25"/>
        <end position="441"/>
    </location>
</feature>
<protein>
    <submittedName>
        <fullName evidence="2">Uncharacterized protein</fullName>
    </submittedName>
</protein>
<keyword evidence="1" id="KW-0732">Signal</keyword>
<dbReference type="InterPro" id="IPR001087">
    <property type="entry name" value="GDSL"/>
</dbReference>
<dbReference type="GO" id="GO:0016788">
    <property type="term" value="F:hydrolase activity, acting on ester bonds"/>
    <property type="evidence" value="ECO:0007669"/>
    <property type="project" value="InterPro"/>
</dbReference>
<dbReference type="EMBL" id="KZ613957">
    <property type="protein sequence ID" value="PMD32846.1"/>
    <property type="molecule type" value="Genomic_DNA"/>
</dbReference>
<proteinExistence type="predicted"/>
<sequence>MFSLKLPLIAVILGSGCLSLPAHGTPISLLKALEERQSNASHWVDTWTSMPQLVETANLPPAPFTASSSVFNDATVRQTLHMSIGADRIRIQISNTFGGSDLTITAASLGLPAGGKAGVSGIEASPLNGLTFNGADSVTIPKGKVAYTDPIDFTIKPMSMITVTMYLAKGQSGNSITGHPGSRTTSWYQSGNHVNATTMSGSSSQHWYFLTTVEAWAPSTSSAFVILGDSITDGRGSDNDENDRWPDLVLANMQKNADTSNIGVDNQAAGGNRVLQDGLGPSLISRYTRDAITQEGVKYVMIFEGVNDIGTAGADQSSQTQIGNSLISAFKQISSDAHKAGLLVFAATITPFCAPGFSTEKQSYSSSVREATRQKVNTWITTSGTFDAVIDFDKIVHDPSAVSQLLSKYNSGDWLHPNDAGYQAIADAFPLTIFASKAAKE</sequence>
<dbReference type="Gene3D" id="3.40.50.1110">
    <property type="entry name" value="SGNH hydrolase"/>
    <property type="match status" value="1"/>
</dbReference>
<evidence type="ECO:0000313" key="3">
    <source>
        <dbReference type="Proteomes" id="UP000235786"/>
    </source>
</evidence>
<keyword evidence="3" id="KW-1185">Reference proteome</keyword>
<evidence type="ECO:0000313" key="2">
    <source>
        <dbReference type="EMBL" id="PMD32846.1"/>
    </source>
</evidence>
<dbReference type="STRING" id="1149755.A0A2J6R2U9"/>
<dbReference type="PANTHER" id="PTHR43784:SF2">
    <property type="entry name" value="GDSL-LIKE LIPASE_ACYLHYDROLASE, PUTATIVE (AFU_ORTHOLOGUE AFUA_2G00820)-RELATED"/>
    <property type="match status" value="1"/>
</dbReference>
<dbReference type="InterPro" id="IPR053140">
    <property type="entry name" value="GDSL_Rv0518-like"/>
</dbReference>
<dbReference type="InterPro" id="IPR036514">
    <property type="entry name" value="SGNH_hydro_sf"/>
</dbReference>
<organism evidence="2 3">
    <name type="scientific">Hyaloscypha variabilis (strain UAMH 11265 / GT02V1 / F)</name>
    <name type="common">Meliniomyces variabilis</name>
    <dbReference type="NCBI Taxonomy" id="1149755"/>
    <lineage>
        <taxon>Eukaryota</taxon>
        <taxon>Fungi</taxon>
        <taxon>Dikarya</taxon>
        <taxon>Ascomycota</taxon>
        <taxon>Pezizomycotina</taxon>
        <taxon>Leotiomycetes</taxon>
        <taxon>Helotiales</taxon>
        <taxon>Hyaloscyphaceae</taxon>
        <taxon>Hyaloscypha</taxon>
        <taxon>Hyaloscypha variabilis</taxon>
    </lineage>
</organism>
<dbReference type="SUPFAM" id="SSF52266">
    <property type="entry name" value="SGNH hydrolase"/>
    <property type="match status" value="1"/>
</dbReference>
<dbReference type="CDD" id="cd01830">
    <property type="entry name" value="XynE_like"/>
    <property type="match status" value="1"/>
</dbReference>
<dbReference type="Pfam" id="PF00657">
    <property type="entry name" value="Lipase_GDSL"/>
    <property type="match status" value="1"/>
</dbReference>
<feature type="signal peptide" evidence="1">
    <location>
        <begin position="1"/>
        <end position="24"/>
    </location>
</feature>
<evidence type="ECO:0000256" key="1">
    <source>
        <dbReference type="SAM" id="SignalP"/>
    </source>
</evidence>
<dbReference type="PANTHER" id="PTHR43784">
    <property type="entry name" value="GDSL-LIKE LIPASE/ACYLHYDROLASE, PUTATIVE (AFU_ORTHOLOGUE AFUA_2G00820)-RELATED"/>
    <property type="match status" value="1"/>
</dbReference>
<reference evidence="2 3" key="1">
    <citation type="submission" date="2016-04" db="EMBL/GenBank/DDBJ databases">
        <title>A degradative enzymes factory behind the ericoid mycorrhizal symbiosis.</title>
        <authorList>
            <consortium name="DOE Joint Genome Institute"/>
            <person name="Martino E."/>
            <person name="Morin E."/>
            <person name="Grelet G."/>
            <person name="Kuo A."/>
            <person name="Kohler A."/>
            <person name="Daghino S."/>
            <person name="Barry K."/>
            <person name="Choi C."/>
            <person name="Cichocki N."/>
            <person name="Clum A."/>
            <person name="Copeland A."/>
            <person name="Hainaut M."/>
            <person name="Haridas S."/>
            <person name="Labutti K."/>
            <person name="Lindquist E."/>
            <person name="Lipzen A."/>
            <person name="Khouja H.-R."/>
            <person name="Murat C."/>
            <person name="Ohm R."/>
            <person name="Olson A."/>
            <person name="Spatafora J."/>
            <person name="Veneault-Fourrey C."/>
            <person name="Henrissat B."/>
            <person name="Grigoriev I."/>
            <person name="Martin F."/>
            <person name="Perotto S."/>
        </authorList>
    </citation>
    <scope>NUCLEOTIDE SEQUENCE [LARGE SCALE GENOMIC DNA]</scope>
    <source>
        <strain evidence="2 3">F</strain>
    </source>
</reference>